<dbReference type="Proteomes" id="UP000265520">
    <property type="component" value="Unassembled WGS sequence"/>
</dbReference>
<organism evidence="2 3">
    <name type="scientific">Trifolium medium</name>
    <dbReference type="NCBI Taxonomy" id="97028"/>
    <lineage>
        <taxon>Eukaryota</taxon>
        <taxon>Viridiplantae</taxon>
        <taxon>Streptophyta</taxon>
        <taxon>Embryophyta</taxon>
        <taxon>Tracheophyta</taxon>
        <taxon>Spermatophyta</taxon>
        <taxon>Magnoliopsida</taxon>
        <taxon>eudicotyledons</taxon>
        <taxon>Gunneridae</taxon>
        <taxon>Pentapetalae</taxon>
        <taxon>rosids</taxon>
        <taxon>fabids</taxon>
        <taxon>Fabales</taxon>
        <taxon>Fabaceae</taxon>
        <taxon>Papilionoideae</taxon>
        <taxon>50 kb inversion clade</taxon>
        <taxon>NPAAA clade</taxon>
        <taxon>Hologalegina</taxon>
        <taxon>IRL clade</taxon>
        <taxon>Trifolieae</taxon>
        <taxon>Trifolium</taxon>
    </lineage>
</organism>
<proteinExistence type="predicted"/>
<comment type="caution">
    <text evidence="2">The sequence shown here is derived from an EMBL/GenBank/DDBJ whole genome shotgun (WGS) entry which is preliminary data.</text>
</comment>
<protein>
    <submittedName>
        <fullName evidence="2">Uncharacterized protein</fullName>
    </submittedName>
</protein>
<keyword evidence="3" id="KW-1185">Reference proteome</keyword>
<sequence>MEEMSSFGVNEEKGREGGDMADGEERR</sequence>
<reference evidence="2 3" key="1">
    <citation type="journal article" date="2018" name="Front. Plant Sci.">
        <title>Red Clover (Trifolium pratense) and Zigzag Clover (T. medium) - A Picture of Genomic Similarities and Differences.</title>
        <authorList>
            <person name="Dluhosova J."/>
            <person name="Istvanek J."/>
            <person name="Nedelnik J."/>
            <person name="Repkova J."/>
        </authorList>
    </citation>
    <scope>NUCLEOTIDE SEQUENCE [LARGE SCALE GENOMIC DNA]</scope>
    <source>
        <strain evidence="3">cv. 10/8</strain>
        <tissue evidence="2">Leaf</tissue>
    </source>
</reference>
<dbReference type="AlphaFoldDB" id="A0A392TE33"/>
<feature type="region of interest" description="Disordered" evidence="1">
    <location>
        <begin position="1"/>
        <end position="27"/>
    </location>
</feature>
<accession>A0A392TE33</accession>
<name>A0A392TE33_9FABA</name>
<dbReference type="EMBL" id="LXQA010546847">
    <property type="protein sequence ID" value="MCI58490.1"/>
    <property type="molecule type" value="Genomic_DNA"/>
</dbReference>
<evidence type="ECO:0000313" key="2">
    <source>
        <dbReference type="EMBL" id="MCI58490.1"/>
    </source>
</evidence>
<evidence type="ECO:0000313" key="3">
    <source>
        <dbReference type="Proteomes" id="UP000265520"/>
    </source>
</evidence>
<feature type="compositionally biased region" description="Basic and acidic residues" evidence="1">
    <location>
        <begin position="10"/>
        <end position="27"/>
    </location>
</feature>
<evidence type="ECO:0000256" key="1">
    <source>
        <dbReference type="SAM" id="MobiDB-lite"/>
    </source>
</evidence>
<feature type="non-terminal residue" evidence="2">
    <location>
        <position position="27"/>
    </location>
</feature>